<dbReference type="PANTHER" id="PTHR33053">
    <property type="entry name" value="PROTEIN, PUTATIVE-RELATED"/>
    <property type="match status" value="1"/>
</dbReference>
<evidence type="ECO:0000313" key="1">
    <source>
        <dbReference type="EMBL" id="JAG69914.1"/>
    </source>
</evidence>
<gene>
    <name evidence="1" type="primary">EFTUD1_1</name>
    <name evidence="1" type="ORF">g.17599</name>
</gene>
<feature type="non-terminal residue" evidence="1">
    <location>
        <position position="1"/>
    </location>
</feature>
<dbReference type="EMBL" id="GBYB01000147">
    <property type="protein sequence ID" value="JAG69914.1"/>
    <property type="molecule type" value="Transcribed_RNA"/>
</dbReference>
<organism evidence="1">
    <name type="scientific">Fopius arisanus</name>
    <dbReference type="NCBI Taxonomy" id="64838"/>
    <lineage>
        <taxon>Eukaryota</taxon>
        <taxon>Metazoa</taxon>
        <taxon>Ecdysozoa</taxon>
        <taxon>Arthropoda</taxon>
        <taxon>Hexapoda</taxon>
        <taxon>Insecta</taxon>
        <taxon>Pterygota</taxon>
        <taxon>Neoptera</taxon>
        <taxon>Endopterygota</taxon>
        <taxon>Hymenoptera</taxon>
        <taxon>Apocrita</taxon>
        <taxon>Ichneumonoidea</taxon>
        <taxon>Braconidae</taxon>
        <taxon>Opiinae</taxon>
        <taxon>Fopius</taxon>
    </lineage>
</organism>
<name>A0A0C9QHW1_9HYME</name>
<proteinExistence type="predicted"/>
<sequence>PQEKMSSGVRKFCESEKRVGKCRFIKKMKELDDQVVINSDVQKEETNGKITTKSANSGDDDEWVDCNEYNYEDLSVTIVESENRGIPSSERLSLNSENFHFDKSDSSYTSDGADGMNKIFGLEQVLTDNQQENEIITEEHGFINLSTKQKSQGFKDKIYKWTVDNLAGTKLKVFNELFQILRDEGYSELPRTVSEFLGFNHKTNVKQLISSKGTTGSYVYLGIKNGLKTRIDPVVYDEETICVLVFTDGMKMFRPTKAQLWPIVMKIFHPKYAVTPFVVGAYYGPSKPKDVSMYLEDFVGEIKLLINEGVKICGRQYKFKLEAIIADSLARAFLKCIKGPTAFFACERCTIEGKTVNKKRIYTKLNCPLRTKESFLNQVQTEHHLKDPVSKQPLVSPLVDIPGFDPINDIPLDIMHLLYLNVMKNLGEKWISKERNEYKISKEKLQIFRTSMESLTPFMPDEFQRKKFDVDDFCHWKATQYSFLLLYVGGIVLKNVLDEDRYNHFLLLHVTSRILCNTEWVLNYTEMAVKFLEIFVQLLPTYYGSDSQTMVFHYLAHEGDDARYFQKSLTYYSAFWGEHYIGKLKNLISSKIKVLPQLVNRLRALDSSENIKIKRCETIRDVVKSKAVQITELNGLEFFSFDSVTYNDKIVSSEHPNNIVRLCDGSIFMIKKLYRKCEMNGRDLDDICVMGFRVEKTSDAFRTPCPSRDIGIYKMRRFLTSSEFIPLRDIEQKCVMINIANRDYAILLLH</sequence>
<reference evidence="1" key="1">
    <citation type="submission" date="2015-01" db="EMBL/GenBank/DDBJ databases">
        <title>Transcriptome Assembly of Fopius arisanus.</title>
        <authorList>
            <person name="Geib S."/>
        </authorList>
    </citation>
    <scope>NUCLEOTIDE SEQUENCE</scope>
</reference>
<protein>
    <submittedName>
        <fullName evidence="1">EFTUD1_1 protein</fullName>
    </submittedName>
</protein>
<dbReference type="PANTHER" id="PTHR33053:SF9">
    <property type="entry name" value="AGAP000105-PA"/>
    <property type="match status" value="1"/>
</dbReference>
<dbReference type="AlphaFoldDB" id="A0A0C9QHW1"/>
<accession>A0A0C9QHW1</accession>